<dbReference type="EMBL" id="CP114370">
    <property type="protein sequence ID" value="WBP83914.1"/>
    <property type="molecule type" value="Genomic_DNA"/>
</dbReference>
<sequence>MLNKVILIGRTTQDIELAYTSQGIAYGRVSLAVDRKRSANAPRQTDFIQLVFWRGTAEFMKNYIKKGHLIYVEGELHINQFTNRDNQVIKSTEVTVMEIKLLTPKSSTTQRVDSDAVFRAPEQPRSSYFPQQQNNSQAQLQNRQSNSQTSQLHEIDELSYSEDNSGLFETDDN</sequence>
<keyword evidence="2" id="KW-1185">Reference proteome</keyword>
<organism evidence="1 2">
    <name type="scientific">Mycoplasmopsis edwardii</name>
    <dbReference type="NCBI Taxonomy" id="53558"/>
    <lineage>
        <taxon>Bacteria</taxon>
        <taxon>Bacillati</taxon>
        <taxon>Mycoplasmatota</taxon>
        <taxon>Mycoplasmoidales</taxon>
        <taxon>Metamycoplasmataceae</taxon>
        <taxon>Mycoplasmopsis</taxon>
    </lineage>
</organism>
<evidence type="ECO:0000313" key="1">
    <source>
        <dbReference type="EMBL" id="WBP83914.1"/>
    </source>
</evidence>
<name>A0ACD4PJL5_9BACT</name>
<evidence type="ECO:0000313" key="2">
    <source>
        <dbReference type="Proteomes" id="UP001213039"/>
    </source>
</evidence>
<reference evidence="1" key="1">
    <citation type="submission" date="2022-12" db="EMBL/GenBank/DDBJ databases">
        <authorList>
            <consortium name="Asia Pacific Centre for Animal Health"/>
            <person name="Klose S.M."/>
            <person name="Legione A.R."/>
            <person name="Monotti I."/>
            <person name="Bushell R."/>
            <person name="Marenda M.S."/>
            <person name="Sugiyama T."/>
            <person name="Browning G.F."/>
            <person name="Vaz P.K."/>
        </authorList>
    </citation>
    <scope>NUCLEOTIDE SEQUENCE</scope>
    <source>
        <strain evidence="1">Felid995</strain>
    </source>
</reference>
<proteinExistence type="predicted"/>
<accession>A0ACD4PJL5</accession>
<keyword evidence="1" id="KW-0238">DNA-binding</keyword>
<dbReference type="Proteomes" id="UP001213039">
    <property type="component" value="Chromosome"/>
</dbReference>
<gene>
    <name evidence="1" type="primary">ssb</name>
    <name evidence="1" type="ORF">Me_995_000542</name>
</gene>
<protein>
    <submittedName>
        <fullName evidence="1">Single-stranded DNA-binding protein</fullName>
    </submittedName>
</protein>